<sequence length="402" mass="42473">MYDPHSHAQTPHLDRPAIDAMLAQSKAWQGMSPADRDDMAQAMSKVFGYLGQSPANAPARQMAPNFNQMRGSGGGAQPPTQQPPPPAGGPAPGGAPPGGAGGSNIFQDAGDATQTMLGAIGFPDFCASLIQGTFQAIVDSSIQQMEAYSNLLAETAKTVDVFMEDNISDDMARDHLTSNYGDIFQKDISSGQPQMAVNTQAVGAGQLPSFLKDLGFDSPMDLDQNAVEQVVVPQTRKTLAEMRHQSLATMVMMGINRIVVSDGEINAKLVFHIDASQSTSLTFSDYKPTNWSLAGQLGSNQFAASGLLVNTTNINAQSEINMNADLTGEVRVRFRSDYFPLERFADSAAIQLINQNAHVATQPQQQPEGAVPGQGGETPPQPAAPLPPPPPLPPMDSNGGGT</sequence>
<comment type="caution">
    <text evidence="2">The sequence shown here is derived from an EMBL/GenBank/DDBJ whole genome shotgun (WGS) entry which is preliminary data.</text>
</comment>
<feature type="compositionally biased region" description="Pro residues" evidence="1">
    <location>
        <begin position="379"/>
        <end position="394"/>
    </location>
</feature>
<evidence type="ECO:0000256" key="1">
    <source>
        <dbReference type="SAM" id="MobiDB-lite"/>
    </source>
</evidence>
<accession>A0ABT0Q5G9</accession>
<evidence type="ECO:0000313" key="2">
    <source>
        <dbReference type="EMBL" id="MCL6285104.1"/>
    </source>
</evidence>
<dbReference type="EMBL" id="JAMFMB010000022">
    <property type="protein sequence ID" value="MCL6285104.1"/>
    <property type="molecule type" value="Genomic_DNA"/>
</dbReference>
<dbReference type="RefSeq" id="WP_249711577.1">
    <property type="nucleotide sequence ID" value="NZ_JAMFMB010000022.1"/>
</dbReference>
<proteinExistence type="predicted"/>
<evidence type="ECO:0000313" key="3">
    <source>
        <dbReference type="Proteomes" id="UP001203880"/>
    </source>
</evidence>
<keyword evidence="3" id="KW-1185">Reference proteome</keyword>
<dbReference type="Proteomes" id="UP001203880">
    <property type="component" value="Unassembled WGS sequence"/>
</dbReference>
<reference evidence="2" key="1">
    <citation type="submission" date="2022-05" db="EMBL/GenBank/DDBJ databases">
        <authorList>
            <person name="Park J.-S."/>
        </authorList>
    </citation>
    <scope>NUCLEOTIDE SEQUENCE</scope>
    <source>
        <strain evidence="2">2012CJ41-6</strain>
    </source>
</reference>
<feature type="compositionally biased region" description="Pro residues" evidence="1">
    <location>
        <begin position="80"/>
        <end position="95"/>
    </location>
</feature>
<name>A0ABT0Q5G9_9RHOB</name>
<protein>
    <submittedName>
        <fullName evidence="2">Uncharacterized protein</fullName>
    </submittedName>
</protein>
<gene>
    <name evidence="2" type="ORF">M3P21_16360</name>
</gene>
<organism evidence="2 3">
    <name type="scientific">Ruegeria spongiae</name>
    <dbReference type="NCBI Taxonomy" id="2942209"/>
    <lineage>
        <taxon>Bacteria</taxon>
        <taxon>Pseudomonadati</taxon>
        <taxon>Pseudomonadota</taxon>
        <taxon>Alphaproteobacteria</taxon>
        <taxon>Rhodobacterales</taxon>
        <taxon>Roseobacteraceae</taxon>
        <taxon>Ruegeria</taxon>
    </lineage>
</organism>
<feature type="region of interest" description="Disordered" evidence="1">
    <location>
        <begin position="56"/>
        <end position="108"/>
    </location>
</feature>
<feature type="region of interest" description="Disordered" evidence="1">
    <location>
        <begin position="359"/>
        <end position="402"/>
    </location>
</feature>